<dbReference type="EMBL" id="CP001681">
    <property type="protein sequence ID" value="ACU04129.1"/>
    <property type="molecule type" value="Genomic_DNA"/>
</dbReference>
<reference evidence="1 2" key="1">
    <citation type="journal article" date="2009" name="Stand. Genomic Sci.">
        <title>Complete genome sequence of Pedobacter heparinus type strain (HIM 762-3).</title>
        <authorList>
            <person name="Han C."/>
            <person name="Spring S."/>
            <person name="Lapidus A."/>
            <person name="Del Rio T.G."/>
            <person name="Tice H."/>
            <person name="Copeland A."/>
            <person name="Cheng J.F."/>
            <person name="Lucas S."/>
            <person name="Chen F."/>
            <person name="Nolan M."/>
            <person name="Bruce D."/>
            <person name="Goodwin L."/>
            <person name="Pitluck S."/>
            <person name="Ivanova N."/>
            <person name="Mavromatis K."/>
            <person name="Mikhailova N."/>
            <person name="Pati A."/>
            <person name="Chen A."/>
            <person name="Palaniappan K."/>
            <person name="Land M."/>
            <person name="Hauser L."/>
            <person name="Chang Y.J."/>
            <person name="Jeffries C.C."/>
            <person name="Saunders E."/>
            <person name="Chertkov O."/>
            <person name="Brettin T."/>
            <person name="Goker M."/>
            <person name="Rohde M."/>
            <person name="Bristow J."/>
            <person name="Eisen J.A."/>
            <person name="Markowitz V."/>
            <person name="Hugenholtz P."/>
            <person name="Kyrpides N.C."/>
            <person name="Klenk H.P."/>
            <person name="Detter J.C."/>
        </authorList>
    </citation>
    <scope>NUCLEOTIDE SEQUENCE [LARGE SCALE GENOMIC DNA]</scope>
    <source>
        <strain evidence="2">ATCC 13125 / DSM 2366 / CIP 104194 / JCM 7457 / NBRC 12017 / NCIMB 9290 / NRRL B-14731 / HIM 762-3</strain>
    </source>
</reference>
<evidence type="ECO:0000313" key="1">
    <source>
        <dbReference type="EMBL" id="ACU04129.1"/>
    </source>
</evidence>
<accession>C6XW50</accession>
<dbReference type="HOGENOM" id="CLU_035696_1_0_10"/>
<sequence length="376" mass="40644">MRMKLIYKTNMMNNFNFKKQALVILSAFVLVLGACKKDKLPPIDPQPSATTGVYVLCETGYGKIGTITYYEVNTGAAIQDYYKKQNGIDLGVNTSDLKQYGSKMYAVVTGTDKASKDSYIDVMSIATGKSLKRIPFSDATSGFLPRYIAFYKNKAYVSGYDGYVTRIDTAGLTVESRLQVGGALEQLTIVNGKLYVTNSAHFMYATSNNSSVSVVDLNNFNKLKDIPVGFNPTKISATGSGELFVVTRGNYGNISPSLDKLSSVSDTKTGTEALDVEYLNITGNKGFVIGPYGNEFLKNINVSSGVLGTDFVTDATPVILPYAVTVNPLSNDIFVSDANGYALVGKTFCFGADGKKKFEFATGGSPQSAVFKYSYK</sequence>
<dbReference type="PANTHER" id="PTHR47197:SF3">
    <property type="entry name" value="DIHYDRO-HEME D1 DEHYDROGENASE"/>
    <property type="match status" value="1"/>
</dbReference>
<evidence type="ECO:0008006" key="3">
    <source>
        <dbReference type="Google" id="ProtNLM"/>
    </source>
</evidence>
<dbReference type="AlphaFoldDB" id="C6XW50"/>
<dbReference type="Proteomes" id="UP000000852">
    <property type="component" value="Chromosome"/>
</dbReference>
<dbReference type="InterPro" id="IPR015943">
    <property type="entry name" value="WD40/YVTN_repeat-like_dom_sf"/>
</dbReference>
<dbReference type="PROSITE" id="PS51257">
    <property type="entry name" value="PROKAR_LIPOPROTEIN"/>
    <property type="match status" value="1"/>
</dbReference>
<dbReference type="InterPro" id="IPR051200">
    <property type="entry name" value="Host-pathogen_enzymatic-act"/>
</dbReference>
<evidence type="ECO:0000313" key="2">
    <source>
        <dbReference type="Proteomes" id="UP000000852"/>
    </source>
</evidence>
<dbReference type="SUPFAM" id="SSF51004">
    <property type="entry name" value="C-terminal (heme d1) domain of cytochrome cd1-nitrite reductase"/>
    <property type="match status" value="1"/>
</dbReference>
<organism evidence="1 2">
    <name type="scientific">Pedobacter heparinus (strain ATCC 13125 / DSM 2366 / CIP 104194 / JCM 7457 / NBRC 12017 / NCIMB 9290 / NRRL B-14731 / HIM 762-3)</name>
    <dbReference type="NCBI Taxonomy" id="485917"/>
    <lineage>
        <taxon>Bacteria</taxon>
        <taxon>Pseudomonadati</taxon>
        <taxon>Bacteroidota</taxon>
        <taxon>Sphingobacteriia</taxon>
        <taxon>Sphingobacteriales</taxon>
        <taxon>Sphingobacteriaceae</taxon>
        <taxon>Pedobacter</taxon>
    </lineage>
</organism>
<keyword evidence="2" id="KW-1185">Reference proteome</keyword>
<name>C6XW50_PEDHD</name>
<dbReference type="PANTHER" id="PTHR47197">
    <property type="entry name" value="PROTEIN NIRF"/>
    <property type="match status" value="1"/>
</dbReference>
<dbReference type="eggNOG" id="COG3391">
    <property type="taxonomic scope" value="Bacteria"/>
</dbReference>
<dbReference type="InterPro" id="IPR011048">
    <property type="entry name" value="Haem_d1_sf"/>
</dbReference>
<dbReference type="STRING" id="485917.Phep_1921"/>
<protein>
    <recommendedName>
        <fullName evidence="3">YncE family protein</fullName>
    </recommendedName>
</protein>
<proteinExistence type="predicted"/>
<dbReference type="KEGG" id="phe:Phep_1921"/>
<dbReference type="Gene3D" id="2.130.10.10">
    <property type="entry name" value="YVTN repeat-like/Quinoprotein amine dehydrogenase"/>
    <property type="match status" value="1"/>
</dbReference>
<gene>
    <name evidence="1" type="ordered locus">Phep_1921</name>
</gene>